<dbReference type="GeneID" id="113523219"/>
<organism evidence="1 3">
    <name type="scientific">Galleria mellonella</name>
    <name type="common">Greater wax moth</name>
    <dbReference type="NCBI Taxonomy" id="7137"/>
    <lineage>
        <taxon>Eukaryota</taxon>
        <taxon>Metazoa</taxon>
        <taxon>Ecdysozoa</taxon>
        <taxon>Arthropoda</taxon>
        <taxon>Hexapoda</taxon>
        <taxon>Insecta</taxon>
        <taxon>Pterygota</taxon>
        <taxon>Neoptera</taxon>
        <taxon>Endopterygota</taxon>
        <taxon>Lepidoptera</taxon>
        <taxon>Glossata</taxon>
        <taxon>Ditrysia</taxon>
        <taxon>Pyraloidea</taxon>
        <taxon>Pyralidae</taxon>
        <taxon>Galleriinae</taxon>
        <taxon>Galleria</taxon>
    </lineage>
</organism>
<dbReference type="RefSeq" id="XP_026764903.2">
    <property type="nucleotide sequence ID" value="XM_026909102.3"/>
</dbReference>
<dbReference type="AlphaFoldDB" id="A0A6J1X5U4"/>
<proteinExistence type="predicted"/>
<keyword evidence="1" id="KW-1185">Reference proteome</keyword>
<dbReference type="KEGG" id="gmw:113523219"/>
<name>A0A6J1X5U4_GALME</name>
<evidence type="ECO:0000313" key="3">
    <source>
        <dbReference type="RefSeq" id="XP_026764903.2"/>
    </source>
</evidence>
<protein>
    <submittedName>
        <fullName evidence="2 3">Uncharacterized protein LOC113523219</fullName>
    </submittedName>
</protein>
<reference evidence="2 3" key="1">
    <citation type="submission" date="2025-05" db="UniProtKB">
        <authorList>
            <consortium name="RefSeq"/>
        </authorList>
    </citation>
    <scope>IDENTIFICATION</scope>
    <source>
        <tissue evidence="2 3">Whole larvae</tissue>
    </source>
</reference>
<dbReference type="Proteomes" id="UP001652740">
    <property type="component" value="Unplaced"/>
</dbReference>
<dbReference type="RefSeq" id="XP_026764902.2">
    <property type="nucleotide sequence ID" value="XM_026909101.3"/>
</dbReference>
<evidence type="ECO:0000313" key="1">
    <source>
        <dbReference type="Proteomes" id="UP001652740"/>
    </source>
</evidence>
<gene>
    <name evidence="2 3" type="primary">LOC113523219</name>
</gene>
<sequence length="1177" mass="138869">MSTLLPISLCGKNLGERHRHLNTLVEESYQKAVPFESIQNFSEQSAIDRIFKIDLASKYRHIQYIIQNLKDDNMLYVSRALRCLWLLEPQYRDVINPTYLENVLFPEMLTTAVNKMKHWIYQHLRDAERCQEFFLYYSSNIDIAIKFLWHCTTDFISDVFGNILENISPQHMKFLCEKCPQAVKIYFDMLPKNKKLLSIYLANEMKYYLSIRSLLKIEAELFLDITEKYYNTYKFKRFSSAATFYIMDKHRGRFNNKPELYTAMLLDTKALAKCLSTSEVKDLVLKLAQAKYIDSWFSYKNIEPLIIRLPRDERSLFKKQVFVDKSIGEWINEWPYSIPCPPKMEDTSTTQDDNHVFVDVEDYYDYYMDFKAMVKKRKLRMWESSKRNRMITFENIFDMYRFASFKKTFIKLEKQMLAESSSQIREYMMLVLVSKSGGHPENVEQLLELLLRRHANEPSNIRAAVVRSMVKRAQVWQMPSTVWQMFLKFAQGLGLDGNKANVECDEGLHAVVLRYILSTGNCPLEIFIKFLERFSTFKEYKLNSTEKKYLLEKLPQILVPTPDVEPAQAVIQLLKLLNVLEDYHIRLDKYPAILSIIISFIKQHLSICGELLNRLFRNRIARKELFRENFSHNQNNASYLNALRRDSSILLNNNKFSELVKSKMHHDGFLRKLSIYFSERRGIAERYLEILDSECTKVPHAYLARPVALLAGPSLGQRLQKLERNTNIQKQYAAALWANAHLANVKFDLDDTTWTAADIKAIANRVLICQYTKIDEYLNKLMADRRTIKLAIMLALRSGQEGVVFRKAVNLRPILTVKYSFQYIRQRGDAFDQRVWEAVKPVIMKLDLNKYKKLQESVDKVQTIPHRIRVEYCCIVYSVLRRVARYKAIKVLRRLDSTLGDVDEEIIVDVIKDFINNFLTLDNISNEQTYSDKKLVQLHLWVTVKYLLLCRSEEAQKQRMTLIGEPVLNKIKSLWLDKVNRCTILTMLDHILFYLKHSHVFFDGAYVSSVPVFEREAEWMQQIFPVTMYFKKYVTLHLTMLYCKSIRQCVKHKPDIFSDPVKTINEGVLIVGTTFGKYLAYEIKDLTKKYFDSIVELYSKEMSVYLWKYFSSHESRDTFIWCILKGFLSECRHDDTRLAMYILKEFQYQQGPGNEEVYNILKQIDDVQIKYYLYALL</sequence>
<evidence type="ECO:0000313" key="2">
    <source>
        <dbReference type="RefSeq" id="XP_026764902.2"/>
    </source>
</evidence>
<accession>A0A6J1X5U4</accession>